<proteinExistence type="predicted"/>
<evidence type="ECO:0000313" key="2">
    <source>
        <dbReference type="EMBL" id="NMF99688.1"/>
    </source>
</evidence>
<dbReference type="PANTHER" id="PTHR36930:SF1">
    <property type="entry name" value="MOSC DOMAIN-CONTAINING PROTEIN"/>
    <property type="match status" value="1"/>
</dbReference>
<organism evidence="2 3">
    <name type="scientific">Aromatoleum toluolicum</name>
    <dbReference type="NCBI Taxonomy" id="90060"/>
    <lineage>
        <taxon>Bacteria</taxon>
        <taxon>Pseudomonadati</taxon>
        <taxon>Pseudomonadota</taxon>
        <taxon>Betaproteobacteria</taxon>
        <taxon>Rhodocyclales</taxon>
        <taxon>Rhodocyclaceae</taxon>
        <taxon>Aromatoleum</taxon>
    </lineage>
</organism>
<dbReference type="InterPro" id="IPR011037">
    <property type="entry name" value="Pyrv_Knase-like_insert_dom_sf"/>
</dbReference>
<dbReference type="EMBL" id="WTVS01000050">
    <property type="protein sequence ID" value="NMF99688.1"/>
    <property type="molecule type" value="Genomic_DNA"/>
</dbReference>
<gene>
    <name evidence="2" type="ORF">GPA27_20120</name>
</gene>
<dbReference type="InterPro" id="IPR052716">
    <property type="entry name" value="MOSC_domain"/>
</dbReference>
<accession>A0ABX1NK25</accession>
<dbReference type="PROSITE" id="PS51340">
    <property type="entry name" value="MOSC"/>
    <property type="match status" value="1"/>
</dbReference>
<comment type="caution">
    <text evidence="2">The sequence shown here is derived from an EMBL/GenBank/DDBJ whole genome shotgun (WGS) entry which is preliminary data.</text>
</comment>
<keyword evidence="3" id="KW-1185">Reference proteome</keyword>
<dbReference type="Pfam" id="PF03473">
    <property type="entry name" value="MOSC"/>
    <property type="match status" value="1"/>
</dbReference>
<sequence>MATESLLQPLMSHFAQPGRIEAIYVRPGRREPARSVDRVQAVAGLGLEGDRASLRRRNAPPGNRQVTLIQHEHLVAIAAFLGRRDIDAALSRRNLVVSGLNVLAARALLKGQDAIHCVGEEVRLEVTGLCEPCSRMEEVLDYGRYNAMRGHGGVTARVLSGGNIRVGDAVRCIVE</sequence>
<evidence type="ECO:0000313" key="3">
    <source>
        <dbReference type="Proteomes" id="UP000634522"/>
    </source>
</evidence>
<reference evidence="2 3" key="1">
    <citation type="submission" date="2019-12" db="EMBL/GenBank/DDBJ databases">
        <title>Comparative genomics gives insights into the taxonomy of the Azoarcus-Aromatoleum group and reveals separate origins of nif in the plant-associated Azoarcus and non-plant-associated Aromatoleum sub-groups.</title>
        <authorList>
            <person name="Lafos M."/>
            <person name="Maluk M."/>
            <person name="Batista M."/>
            <person name="Junghare M."/>
            <person name="Carmona M."/>
            <person name="Faoro H."/>
            <person name="Cruz L.M."/>
            <person name="Battistoni F."/>
            <person name="De Souza E."/>
            <person name="Pedrosa F."/>
            <person name="Chen W.-M."/>
            <person name="Poole P.S."/>
            <person name="Dixon R.A."/>
            <person name="James E.K."/>
        </authorList>
    </citation>
    <scope>NUCLEOTIDE SEQUENCE [LARGE SCALE GENOMIC DNA]</scope>
    <source>
        <strain evidence="2 3">T</strain>
    </source>
</reference>
<dbReference type="Gene3D" id="2.40.33.20">
    <property type="entry name" value="PK beta-barrel domain-like"/>
    <property type="match status" value="1"/>
</dbReference>
<name>A0ABX1NK25_9RHOO</name>
<dbReference type="Proteomes" id="UP000634522">
    <property type="component" value="Unassembled WGS sequence"/>
</dbReference>
<dbReference type="RefSeq" id="WP_169142284.1">
    <property type="nucleotide sequence ID" value="NZ_WTVS01000050.1"/>
</dbReference>
<dbReference type="PANTHER" id="PTHR36930">
    <property type="entry name" value="METAL-SULFUR CLUSTER BIOSYNTHESIS PROTEINS YUAD-RELATED"/>
    <property type="match status" value="1"/>
</dbReference>
<protein>
    <submittedName>
        <fullName evidence="2">MOSC domain-containing protein</fullName>
    </submittedName>
</protein>
<dbReference type="SUPFAM" id="SSF50800">
    <property type="entry name" value="PK beta-barrel domain-like"/>
    <property type="match status" value="1"/>
</dbReference>
<feature type="domain" description="MOSC" evidence="1">
    <location>
        <begin position="34"/>
        <end position="173"/>
    </location>
</feature>
<evidence type="ECO:0000259" key="1">
    <source>
        <dbReference type="PROSITE" id="PS51340"/>
    </source>
</evidence>
<dbReference type="InterPro" id="IPR005302">
    <property type="entry name" value="MoCF_Sase_C"/>
</dbReference>